<dbReference type="InterPro" id="IPR036396">
    <property type="entry name" value="Cyt_P450_sf"/>
</dbReference>
<evidence type="ECO:0000256" key="5">
    <source>
        <dbReference type="ARBA" id="ARBA00022723"/>
    </source>
</evidence>
<dbReference type="PRINTS" id="PR00463">
    <property type="entry name" value="EP450I"/>
</dbReference>
<comment type="caution">
    <text evidence="11">The sequence shown here is derived from an EMBL/GenBank/DDBJ whole genome shotgun (WGS) entry which is preliminary data.</text>
</comment>
<evidence type="ECO:0000256" key="3">
    <source>
        <dbReference type="ARBA" id="ARBA00010617"/>
    </source>
</evidence>
<proteinExistence type="inferred from homology"/>
<accession>A0A9P5Z6E7</accession>
<dbReference type="PRINTS" id="PR00385">
    <property type="entry name" value="P450"/>
</dbReference>
<dbReference type="GO" id="GO:0005506">
    <property type="term" value="F:iron ion binding"/>
    <property type="evidence" value="ECO:0007669"/>
    <property type="project" value="InterPro"/>
</dbReference>
<dbReference type="Gene3D" id="1.10.630.10">
    <property type="entry name" value="Cytochrome P450"/>
    <property type="match status" value="1"/>
</dbReference>
<evidence type="ECO:0000256" key="8">
    <source>
        <dbReference type="ARBA" id="ARBA00023033"/>
    </source>
</evidence>
<keyword evidence="6 10" id="KW-0560">Oxidoreductase</keyword>
<dbReference type="PROSITE" id="PS00086">
    <property type="entry name" value="CYTOCHROME_P450"/>
    <property type="match status" value="1"/>
</dbReference>
<sequence length="535" mass="60157">MVLNFLSPALAWPNTLPSTLSSSLTFTVCGAAIFFLSWLASKALSSPARNLPYPPGPPPKDFISGNARELSESKLWFPMADWAAKYGITLLGPIMHLRSFNTHMVVLNSFDDAMEILEKRSNNYSDRPYVPMIEMVGWTFTTAFKRYGPDWHAHRRLMHQTFRPAASVEYRPTQVEKVNDMLHCMLETPEDYMAHIKTLAASIVMSAMYGYKVSPKNDYFTELAEAGMSVLSNAFYPGAAVVNILPILRYLPAWFPGTDFHRVGKEGLVTITKMQDVPYKYVRDNIAAGTASPCFVTAVFESCKTEEEHTLLKEIAATGYAAGADTTVSSLGTFMYAMAMFPEVQKKAQEELDRVIGQDRLVNYDDEHSLPYIQALVREVFRWRPVLPLGVFHSSVAEDVFKGYYIPKGTSIVANVWAITRDPVRYPNPEEFNPDRFFVDENTLNKDDMTYTFGFGRRVCPGRHLATATVWLSMATILMAFDIRPPKDASGKDIALDVEYTGGLISHPKPFKCSLTPRSDRMRQLIVDLKNSSSL</sequence>
<dbReference type="GO" id="GO:0020037">
    <property type="term" value="F:heme binding"/>
    <property type="evidence" value="ECO:0007669"/>
    <property type="project" value="InterPro"/>
</dbReference>
<dbReference type="AlphaFoldDB" id="A0A9P5Z6E7"/>
<dbReference type="InterPro" id="IPR017972">
    <property type="entry name" value="Cyt_P450_CS"/>
</dbReference>
<dbReference type="EMBL" id="MU155186">
    <property type="protein sequence ID" value="KAF9480950.1"/>
    <property type="molecule type" value="Genomic_DNA"/>
</dbReference>
<dbReference type="InterPro" id="IPR002401">
    <property type="entry name" value="Cyt_P450_E_grp-I"/>
</dbReference>
<organism evidence="11 12">
    <name type="scientific">Pholiota conissans</name>
    <dbReference type="NCBI Taxonomy" id="109636"/>
    <lineage>
        <taxon>Eukaryota</taxon>
        <taxon>Fungi</taxon>
        <taxon>Dikarya</taxon>
        <taxon>Basidiomycota</taxon>
        <taxon>Agaricomycotina</taxon>
        <taxon>Agaricomycetes</taxon>
        <taxon>Agaricomycetidae</taxon>
        <taxon>Agaricales</taxon>
        <taxon>Agaricineae</taxon>
        <taxon>Strophariaceae</taxon>
        <taxon>Pholiota</taxon>
    </lineage>
</organism>
<dbReference type="InterPro" id="IPR001128">
    <property type="entry name" value="Cyt_P450"/>
</dbReference>
<dbReference type="GO" id="GO:0004497">
    <property type="term" value="F:monooxygenase activity"/>
    <property type="evidence" value="ECO:0007669"/>
    <property type="project" value="UniProtKB-KW"/>
</dbReference>
<comment type="pathway">
    <text evidence="2">Secondary metabolite biosynthesis.</text>
</comment>
<reference evidence="11" key="1">
    <citation type="submission" date="2020-11" db="EMBL/GenBank/DDBJ databases">
        <authorList>
            <consortium name="DOE Joint Genome Institute"/>
            <person name="Ahrendt S."/>
            <person name="Riley R."/>
            <person name="Andreopoulos W."/>
            <person name="Labutti K."/>
            <person name="Pangilinan J."/>
            <person name="Ruiz-Duenas F.J."/>
            <person name="Barrasa J.M."/>
            <person name="Sanchez-Garcia M."/>
            <person name="Camarero S."/>
            <person name="Miyauchi S."/>
            <person name="Serrano A."/>
            <person name="Linde D."/>
            <person name="Babiker R."/>
            <person name="Drula E."/>
            <person name="Ayuso-Fernandez I."/>
            <person name="Pacheco R."/>
            <person name="Padilla G."/>
            <person name="Ferreira P."/>
            <person name="Barriuso J."/>
            <person name="Kellner H."/>
            <person name="Castanera R."/>
            <person name="Alfaro M."/>
            <person name="Ramirez L."/>
            <person name="Pisabarro A.G."/>
            <person name="Kuo A."/>
            <person name="Tritt A."/>
            <person name="Lipzen A."/>
            <person name="He G."/>
            <person name="Yan M."/>
            <person name="Ng V."/>
            <person name="Cullen D."/>
            <person name="Martin F."/>
            <person name="Rosso M.-N."/>
            <person name="Henrissat B."/>
            <person name="Hibbett D."/>
            <person name="Martinez A.T."/>
            <person name="Grigoriev I.V."/>
        </authorList>
    </citation>
    <scope>NUCLEOTIDE SEQUENCE</scope>
    <source>
        <strain evidence="11">CIRM-BRFM 674</strain>
    </source>
</reference>
<dbReference type="Proteomes" id="UP000807469">
    <property type="component" value="Unassembled WGS sequence"/>
</dbReference>
<keyword evidence="4 9" id="KW-0349">Heme</keyword>
<protein>
    <submittedName>
        <fullName evidence="11">Cytochrome P450</fullName>
    </submittedName>
</protein>
<name>A0A9P5Z6E7_9AGAR</name>
<gene>
    <name evidence="11" type="ORF">BDN70DRAFT_804321</name>
</gene>
<evidence type="ECO:0000313" key="12">
    <source>
        <dbReference type="Proteomes" id="UP000807469"/>
    </source>
</evidence>
<evidence type="ECO:0000256" key="4">
    <source>
        <dbReference type="ARBA" id="ARBA00022617"/>
    </source>
</evidence>
<evidence type="ECO:0000256" key="6">
    <source>
        <dbReference type="ARBA" id="ARBA00023002"/>
    </source>
</evidence>
<evidence type="ECO:0000313" key="11">
    <source>
        <dbReference type="EMBL" id="KAF9480950.1"/>
    </source>
</evidence>
<keyword evidence="5 9" id="KW-0479">Metal-binding</keyword>
<evidence type="ECO:0000256" key="7">
    <source>
        <dbReference type="ARBA" id="ARBA00023004"/>
    </source>
</evidence>
<evidence type="ECO:0000256" key="9">
    <source>
        <dbReference type="PIRSR" id="PIRSR602401-1"/>
    </source>
</evidence>
<dbReference type="GO" id="GO:0016705">
    <property type="term" value="F:oxidoreductase activity, acting on paired donors, with incorporation or reduction of molecular oxygen"/>
    <property type="evidence" value="ECO:0007669"/>
    <property type="project" value="InterPro"/>
</dbReference>
<comment type="cofactor">
    <cofactor evidence="1 9">
        <name>heme</name>
        <dbReference type="ChEBI" id="CHEBI:30413"/>
    </cofactor>
</comment>
<dbReference type="OrthoDB" id="2789670at2759"/>
<keyword evidence="12" id="KW-1185">Reference proteome</keyword>
<dbReference type="PANTHER" id="PTHR46300:SF7">
    <property type="entry name" value="P450, PUTATIVE (EUROFUNG)-RELATED"/>
    <property type="match status" value="1"/>
</dbReference>
<dbReference type="Pfam" id="PF00067">
    <property type="entry name" value="p450"/>
    <property type="match status" value="1"/>
</dbReference>
<feature type="binding site" description="axial binding residue" evidence="9">
    <location>
        <position position="460"/>
    </location>
    <ligand>
        <name>heme</name>
        <dbReference type="ChEBI" id="CHEBI:30413"/>
    </ligand>
    <ligandPart>
        <name>Fe</name>
        <dbReference type="ChEBI" id="CHEBI:18248"/>
    </ligandPart>
</feature>
<evidence type="ECO:0000256" key="1">
    <source>
        <dbReference type="ARBA" id="ARBA00001971"/>
    </source>
</evidence>
<dbReference type="SUPFAM" id="SSF48264">
    <property type="entry name" value="Cytochrome P450"/>
    <property type="match status" value="1"/>
</dbReference>
<dbReference type="CDD" id="cd11065">
    <property type="entry name" value="CYP64-like"/>
    <property type="match status" value="1"/>
</dbReference>
<dbReference type="InterPro" id="IPR050364">
    <property type="entry name" value="Cytochrome_P450_fung"/>
</dbReference>
<evidence type="ECO:0000256" key="2">
    <source>
        <dbReference type="ARBA" id="ARBA00005179"/>
    </source>
</evidence>
<keyword evidence="7 9" id="KW-0408">Iron</keyword>
<evidence type="ECO:0000256" key="10">
    <source>
        <dbReference type="RuleBase" id="RU000461"/>
    </source>
</evidence>
<comment type="similarity">
    <text evidence="3 10">Belongs to the cytochrome P450 family.</text>
</comment>
<keyword evidence="8 10" id="KW-0503">Monooxygenase</keyword>
<dbReference type="PANTHER" id="PTHR46300">
    <property type="entry name" value="P450, PUTATIVE (EUROFUNG)-RELATED-RELATED"/>
    <property type="match status" value="1"/>
</dbReference>